<keyword evidence="1" id="KW-0175">Coiled coil</keyword>
<dbReference type="InterPro" id="IPR010090">
    <property type="entry name" value="Phage_tape_meas"/>
</dbReference>
<evidence type="ECO:0000256" key="2">
    <source>
        <dbReference type="SAM" id="MobiDB-lite"/>
    </source>
</evidence>
<feature type="compositionally biased region" description="Basic and acidic residues" evidence="2">
    <location>
        <begin position="867"/>
        <end position="884"/>
    </location>
</feature>
<feature type="transmembrane region" description="Helical" evidence="3">
    <location>
        <begin position="609"/>
        <end position="630"/>
    </location>
</feature>
<keyword evidence="6" id="KW-1185">Reference proteome</keyword>
<evidence type="ECO:0000256" key="1">
    <source>
        <dbReference type="SAM" id="Coils"/>
    </source>
</evidence>
<keyword evidence="3" id="KW-0812">Transmembrane</keyword>
<name>A0ABY1R6I8_9FLAO</name>
<feature type="domain" description="Phage tail tape measure protein" evidence="4">
    <location>
        <begin position="207"/>
        <end position="406"/>
    </location>
</feature>
<gene>
    <name evidence="5" type="ORF">SAMN05421679_106120</name>
</gene>
<organism evidence="5 6">
    <name type="scientific">Epilithonimonas pallida</name>
    <dbReference type="NCBI Taxonomy" id="373671"/>
    <lineage>
        <taxon>Bacteria</taxon>
        <taxon>Pseudomonadati</taxon>
        <taxon>Bacteroidota</taxon>
        <taxon>Flavobacteriia</taxon>
        <taxon>Flavobacteriales</taxon>
        <taxon>Weeksellaceae</taxon>
        <taxon>Chryseobacterium group</taxon>
        <taxon>Epilithonimonas</taxon>
    </lineage>
</organism>
<feature type="coiled-coil region" evidence="1">
    <location>
        <begin position="818"/>
        <end position="845"/>
    </location>
</feature>
<evidence type="ECO:0000313" key="5">
    <source>
        <dbReference type="EMBL" id="SMP94722.1"/>
    </source>
</evidence>
<evidence type="ECO:0000259" key="4">
    <source>
        <dbReference type="Pfam" id="PF10145"/>
    </source>
</evidence>
<feature type="coiled-coil region" evidence="1">
    <location>
        <begin position="1236"/>
        <end position="1268"/>
    </location>
</feature>
<feature type="transmembrane region" description="Helical" evidence="3">
    <location>
        <begin position="510"/>
        <end position="534"/>
    </location>
</feature>
<dbReference type="Pfam" id="PF10145">
    <property type="entry name" value="PhageMin_Tail"/>
    <property type="match status" value="1"/>
</dbReference>
<dbReference type="RefSeq" id="WP_283417305.1">
    <property type="nucleotide sequence ID" value="NZ_FXUO01000006.1"/>
</dbReference>
<keyword evidence="3" id="KW-1133">Transmembrane helix</keyword>
<keyword evidence="3" id="KW-0472">Membrane</keyword>
<sequence>MAKVISDEILKLKIIINGDEAQKRVLDLERANNTLANRINDLKNKEKELSRQRSKDPEQIAKIKKEISTLTNAMAENNRKIDEEVKAMNILSLTSDQLKKRIKDLAFTMEHMNPNSTAYRQAKEEMDALNSRMKVLRTGTSSASSTLQKLSDKFNQYSGIATAAIAALAGVAFSIQNVIDANNKMADAQTAVVKTTGLAIEQVKELTRAFSEFDTRTSKIDLLKIAEIGGRLGVPKEEIKDFTREIDKAYVALGDAFSGGVEAVAEKLGKIKGLFKETRDESIADAVNEIGSALNELGAAGAASEENMSDFALRIGQLPEALKPTIAETIALGGAFEESGITAERASSGYSKFVRVAAVEAAGFAQVMGLTEKEVKKLINQDPLQFFLKFAQGARGLEATKLSEILDGLKLNDAETIATIGAASENTDRFRRSIELSNQALTEATSLQTEFDKVNNNSAAIYEKVQKKFASMFTSETVAKTLNWLIETFGKLIGVTVEGEEKTGGFNNALLFLIRTIGLVVLGFTSVSVAMALYNTLIKESVIKNIALEAIEKGRELRLKMMASFQALYNLSLAAGASLTARIASAIGLQTIATNAQEIAQKRLNATTAANPLMALLTVLTLVIAAYVAWKSHIDEVRAAEKKQFEEAHKYQTQQLEIMQKGKQDVQEYKNGIANLIAVIRDENATQEMRKKAYEELIKLHPEFMGTVDKEYRETKKLAQVYEELAKQIDLTARMRARSAAKQSVYDENAKLELEYMKGALAREKEQEERNKLRKQYNYSSERANSAVNMFGSFEEHNRGIEILNQIQKNSALINQYNEADKKRIKQLQELIKTAEGAQKKLYEQELYALLGMSEQSDPAKSNYKPLPEKEKKKPKTDEEKAAEKALREYERNRDKILEGEASYLQKLQEMREDAERNRISMMKDGYEKEKALILLNQNDKISDLENKKVSDDDMAKIDAMIAKETGGIKKRLEAIRHTWKQENDALTTLQLQEKQVAELKLLALTEKYLAITKQKEEEAFQASLKTIDRDKNISISKYRTLKSARQFLIDVGYTENLDKIKSFSEAQAEIEKYYQEKSLQQQLDYLNKKVGEFDAMLINRDFTIPLDPEQLKTIEEYRNKIAELVKEITALKSGGNAADEKLGGKLKGLGGQSDLLGLTTDQWDAMFTKTGNLVENLQKVSAAIVVMKNMMQMYSDYTSANEARLLQQYETSSQRKQTRLDKELKAGMINQEQYKKATLKNEKDLERKKAELEYKRAKRERTMQIANTIANTAMGIMQAYSQLGPIAGTVAAVLVGAVGAFQLATIMSQPLPEVPGAEDGFYPVLRKQDNRLFRARRREQRTGVYSEPTMLVGEQGAGYPELVVTSKTARQIDPDISNAYMREIARIEGFEEGYYKNVKNTSGSNSSSSSDEMMIKLINSIDSFNETMRVIKDEGFDARIADSFDNGKKLDKMTKDYQNLYNNSKH</sequence>
<evidence type="ECO:0000256" key="3">
    <source>
        <dbReference type="SAM" id="Phobius"/>
    </source>
</evidence>
<feature type="region of interest" description="Disordered" evidence="2">
    <location>
        <begin position="857"/>
        <end position="884"/>
    </location>
</feature>
<dbReference type="Proteomes" id="UP001158050">
    <property type="component" value="Unassembled WGS sequence"/>
</dbReference>
<protein>
    <submittedName>
        <fullName evidence="5">Tubulin-specific chaperone A</fullName>
    </submittedName>
</protein>
<dbReference type="EMBL" id="FXUO01000006">
    <property type="protein sequence ID" value="SMP94722.1"/>
    <property type="molecule type" value="Genomic_DNA"/>
</dbReference>
<accession>A0ABY1R6I8</accession>
<evidence type="ECO:0000313" key="6">
    <source>
        <dbReference type="Proteomes" id="UP001158050"/>
    </source>
</evidence>
<proteinExistence type="predicted"/>
<comment type="caution">
    <text evidence="5">The sequence shown here is derived from an EMBL/GenBank/DDBJ whole genome shotgun (WGS) entry which is preliminary data.</text>
</comment>
<reference evidence="5 6" key="1">
    <citation type="submission" date="2017-05" db="EMBL/GenBank/DDBJ databases">
        <authorList>
            <person name="Varghese N."/>
            <person name="Submissions S."/>
        </authorList>
    </citation>
    <scope>NUCLEOTIDE SEQUENCE [LARGE SCALE GENOMIC DNA]</scope>
    <source>
        <strain evidence="5 6">DSM 18015</strain>
    </source>
</reference>
<feature type="coiled-coil region" evidence="1">
    <location>
        <begin position="25"/>
        <end position="80"/>
    </location>
</feature>